<keyword evidence="2" id="KW-1185">Reference proteome</keyword>
<name>A0A1W2TVL7_ROSNE</name>
<dbReference type="PANTHER" id="PTHR36847">
    <property type="entry name" value="AMIDOLIGASE ENZYME"/>
    <property type="match status" value="1"/>
</dbReference>
<dbReference type="EMBL" id="DF977538">
    <property type="protein sequence ID" value="GAP92677.2"/>
    <property type="molecule type" value="Genomic_DNA"/>
</dbReference>
<gene>
    <name evidence="1" type="ORF">SAMD00023353_9300030</name>
</gene>
<accession>A0A1W2TVL7</accession>
<reference evidence="1" key="1">
    <citation type="submission" date="2016-03" db="EMBL/GenBank/DDBJ databases">
        <title>Draft genome sequence of Rosellinia necatrix.</title>
        <authorList>
            <person name="Kanematsu S."/>
        </authorList>
    </citation>
    <scope>NUCLEOTIDE SEQUENCE [LARGE SCALE GENOMIC DNA]</scope>
    <source>
        <strain evidence="1">W97</strain>
    </source>
</reference>
<evidence type="ECO:0000313" key="1">
    <source>
        <dbReference type="EMBL" id="GAP92677.2"/>
    </source>
</evidence>
<dbReference type="PANTHER" id="PTHR36847:SF1">
    <property type="entry name" value="AMIDOLIGASE ENZYME"/>
    <property type="match status" value="1"/>
</dbReference>
<proteinExistence type="predicted"/>
<dbReference type="InterPro" id="IPR022025">
    <property type="entry name" value="Amidoligase_2"/>
</dbReference>
<dbReference type="STRING" id="77044.A0A1W2TVL7"/>
<evidence type="ECO:0008006" key="3">
    <source>
        <dbReference type="Google" id="ProtNLM"/>
    </source>
</evidence>
<protein>
    <recommendedName>
        <fullName evidence="3">Amidoligase enzyme</fullName>
    </recommendedName>
</protein>
<organism evidence="1">
    <name type="scientific">Rosellinia necatrix</name>
    <name type="common">White root-rot fungus</name>
    <dbReference type="NCBI Taxonomy" id="77044"/>
    <lineage>
        <taxon>Eukaryota</taxon>
        <taxon>Fungi</taxon>
        <taxon>Dikarya</taxon>
        <taxon>Ascomycota</taxon>
        <taxon>Pezizomycotina</taxon>
        <taxon>Sordariomycetes</taxon>
        <taxon>Xylariomycetidae</taxon>
        <taxon>Xylariales</taxon>
        <taxon>Xylariaceae</taxon>
        <taxon>Rosellinia</taxon>
    </lineage>
</organism>
<dbReference type="AlphaFoldDB" id="A0A1W2TVL7"/>
<dbReference type="Pfam" id="PF12224">
    <property type="entry name" value="Amidoligase_2"/>
    <property type="match status" value="1"/>
</dbReference>
<evidence type="ECO:0000313" key="2">
    <source>
        <dbReference type="Proteomes" id="UP000054516"/>
    </source>
</evidence>
<sequence>MGLELEFLVFYNTHDQPTVVKDNERYGPIIKAPRDIAPPLDFDPKENRAVELEAAWVREKVAEVIMSAGFKAVASCSAKGTKYNTSLLNVWNVVPDGSVKLPLDFEQAYSPLKSTGVEINSPVFTAGKDAFKEISTVIQTINAAFRTAVPPVCGLHVHVGRDRMPLKLRPVQRTAGMLWMAEDLINVLHAGCRLGNEHCLSMRDYSHLRCGMGAKAATRHPARLGKPQHVAFTTERVKRLVKKPTTYTYTRPTGITASNESTLSRLVAAFYNIGRTLNPEKGLPETLDLQHGLQSILRVTDTRAVAELVSFQGWRGAYNFSNMDYIGEQQWAKWGTPGAGSVKSRKPTIEFRQGAGSLDADWVVVWAKICLALCGPAVVESSDDEYFQLLHNCAESGKNPDVYSVFDLLHDIGLSKDDIDVVHHRLQSGRHEREPALAFHRPDGDSGGLLDRGYEVGWHLHYWRDYGYSQYMDDGWGAAEAWAAAEQQQMEAPVAA</sequence>
<dbReference type="OrthoDB" id="412402at2759"/>
<dbReference type="Proteomes" id="UP000054516">
    <property type="component" value="Unassembled WGS sequence"/>
</dbReference>